<dbReference type="EMBL" id="JGYN01000019">
    <property type="protein sequence ID" value="KFI49913.1"/>
    <property type="molecule type" value="Genomic_DNA"/>
</dbReference>
<dbReference type="InterPro" id="IPR036388">
    <property type="entry name" value="WH-like_DNA-bd_sf"/>
</dbReference>
<dbReference type="InterPro" id="IPR015424">
    <property type="entry name" value="PyrdxlP-dep_Trfase"/>
</dbReference>
<evidence type="ECO:0000259" key="7">
    <source>
        <dbReference type="PROSITE" id="PS50949"/>
    </source>
</evidence>
<dbReference type="PRINTS" id="PR00035">
    <property type="entry name" value="HTHGNTR"/>
</dbReference>
<evidence type="ECO:0000256" key="5">
    <source>
        <dbReference type="ARBA" id="ARBA00023163"/>
    </source>
</evidence>
<dbReference type="Gene3D" id="1.10.10.10">
    <property type="entry name" value="Winged helix-like DNA-binding domain superfamily/Winged helix DNA-binding domain"/>
    <property type="match status" value="1"/>
</dbReference>
<evidence type="ECO:0000256" key="2">
    <source>
        <dbReference type="ARBA" id="ARBA00022898"/>
    </source>
</evidence>
<name>A0A086ZTR3_9BIFI</name>
<keyword evidence="3" id="KW-0805">Transcription regulation</keyword>
<dbReference type="PANTHER" id="PTHR46577:SF1">
    <property type="entry name" value="HTH-TYPE TRANSCRIPTIONAL REGULATORY PROTEIN GABR"/>
    <property type="match status" value="1"/>
</dbReference>
<dbReference type="AlphaFoldDB" id="A0A086ZTR3"/>
<dbReference type="GO" id="GO:0047536">
    <property type="term" value="F:2-aminoadipate transaminase activity"/>
    <property type="evidence" value="ECO:0007669"/>
    <property type="project" value="UniProtKB-EC"/>
</dbReference>
<keyword evidence="2" id="KW-0663">Pyridoxal phosphate</keyword>
<sequence length="562" mass="60691">MARIAPINIDWAPDRASDVPVTEQIVDFMCRQVSSGAWPIGSRLPSQRALAEAFGVNRSTVIAAIGELADYGIVEGLHGAGTRIVSNTWSLMLPGAPDWADYVSSGFFRANNATMQTINRMEFARGVTRLGTGELDPRLFPRDMWRRVAREAADEIDAIGYPEPEGTPALREAIAAHMRATGVNCTAEQILVTSGALQALQMISVSLLSAGSTVIAEAPSYIKSLQVFQSAGIRLAGVPMDGDGLRVDALRRLLDGSDGVSDGAGSHAIRDDSQSNGQPVPSPDVLSAPSPDARPATPIMPAAPAAPSDFRSGSTVRRPTPHPLPTSRRRMDDAVLYTIPTNHNPTGVTMPDARRRELIDCCVANRLPIIEDGAYQDLYFGDGPAPTPLKAMDETGMVITLGSASKALAPGLRIGWIVADRSIVHRLADVKMQMDYGASTLSQWVYARFLDSGLYDDYVAGLKQELRRRRDAALDTLQRLFGNLAHWTVPQGGFYIWLTFDQPVKIGRLFQLALDRGVLLNPGDVYDFEGDNSLRLSYSYTTPEEFARAAAVLAATAREAGA</sequence>
<dbReference type="Proteomes" id="UP000029108">
    <property type="component" value="Unassembled WGS sequence"/>
</dbReference>
<dbReference type="GO" id="GO:0030170">
    <property type="term" value="F:pyridoxal phosphate binding"/>
    <property type="evidence" value="ECO:0007669"/>
    <property type="project" value="InterPro"/>
</dbReference>
<dbReference type="InterPro" id="IPR004839">
    <property type="entry name" value="Aminotransferase_I/II_large"/>
</dbReference>
<organism evidence="8 9">
    <name type="scientific">Bifidobacterium biavatii DSM 23969</name>
    <dbReference type="NCBI Taxonomy" id="1437608"/>
    <lineage>
        <taxon>Bacteria</taxon>
        <taxon>Bacillati</taxon>
        <taxon>Actinomycetota</taxon>
        <taxon>Actinomycetes</taxon>
        <taxon>Bifidobacteriales</taxon>
        <taxon>Bifidobacteriaceae</taxon>
        <taxon>Bifidobacterium</taxon>
    </lineage>
</organism>
<dbReference type="InterPro" id="IPR036390">
    <property type="entry name" value="WH_DNA-bd_sf"/>
</dbReference>
<dbReference type="SUPFAM" id="SSF46785">
    <property type="entry name" value="Winged helix' DNA-binding domain"/>
    <property type="match status" value="1"/>
</dbReference>
<evidence type="ECO:0000256" key="1">
    <source>
        <dbReference type="ARBA" id="ARBA00005384"/>
    </source>
</evidence>
<dbReference type="InterPro" id="IPR000524">
    <property type="entry name" value="Tscrpt_reg_HTH_GntR"/>
</dbReference>
<feature type="domain" description="HTH gntR-type" evidence="7">
    <location>
        <begin position="19"/>
        <end position="87"/>
    </location>
</feature>
<dbReference type="Pfam" id="PF00155">
    <property type="entry name" value="Aminotran_1_2"/>
    <property type="match status" value="2"/>
</dbReference>
<dbReference type="InterPro" id="IPR015421">
    <property type="entry name" value="PyrdxlP-dep_Trfase_major"/>
</dbReference>
<dbReference type="eggNOG" id="COG1167">
    <property type="taxonomic scope" value="Bacteria"/>
</dbReference>
<dbReference type="RefSeq" id="WP_033494678.1">
    <property type="nucleotide sequence ID" value="NZ_JDUU01000018.1"/>
</dbReference>
<keyword evidence="5" id="KW-0804">Transcription</keyword>
<evidence type="ECO:0000256" key="6">
    <source>
        <dbReference type="SAM" id="MobiDB-lite"/>
    </source>
</evidence>
<keyword evidence="4" id="KW-0238">DNA-binding</keyword>
<dbReference type="CDD" id="cd07377">
    <property type="entry name" value="WHTH_GntR"/>
    <property type="match status" value="1"/>
</dbReference>
<evidence type="ECO:0000256" key="4">
    <source>
        <dbReference type="ARBA" id="ARBA00023125"/>
    </source>
</evidence>
<gene>
    <name evidence="8" type="ORF">BBIA_1835</name>
</gene>
<evidence type="ECO:0000256" key="3">
    <source>
        <dbReference type="ARBA" id="ARBA00023015"/>
    </source>
</evidence>
<evidence type="ECO:0000313" key="9">
    <source>
        <dbReference type="Proteomes" id="UP000029108"/>
    </source>
</evidence>
<dbReference type="GO" id="GO:0003677">
    <property type="term" value="F:DNA binding"/>
    <property type="evidence" value="ECO:0007669"/>
    <property type="project" value="UniProtKB-KW"/>
</dbReference>
<dbReference type="GO" id="GO:0003700">
    <property type="term" value="F:DNA-binding transcription factor activity"/>
    <property type="evidence" value="ECO:0007669"/>
    <property type="project" value="InterPro"/>
</dbReference>
<keyword evidence="8" id="KW-0032">Aminotransferase</keyword>
<dbReference type="EC" id="2.6.1.39" evidence="8"/>
<dbReference type="PROSITE" id="PS50949">
    <property type="entry name" value="HTH_GNTR"/>
    <property type="match status" value="1"/>
</dbReference>
<keyword evidence="9" id="KW-1185">Reference proteome</keyword>
<reference evidence="8 9" key="1">
    <citation type="submission" date="2014-03" db="EMBL/GenBank/DDBJ databases">
        <title>Genomics of Bifidobacteria.</title>
        <authorList>
            <person name="Ventura M."/>
            <person name="Milani C."/>
            <person name="Lugli G.A."/>
        </authorList>
    </citation>
    <scope>NUCLEOTIDE SEQUENCE [LARGE SCALE GENOMIC DNA]</scope>
    <source>
        <strain evidence="8 9">DSM 23969</strain>
    </source>
</reference>
<dbReference type="Gene3D" id="3.90.1150.10">
    <property type="entry name" value="Aspartate Aminotransferase, domain 1"/>
    <property type="match status" value="1"/>
</dbReference>
<accession>A0A086ZTR3</accession>
<dbReference type="Pfam" id="PF00392">
    <property type="entry name" value="GntR"/>
    <property type="match status" value="1"/>
</dbReference>
<feature type="region of interest" description="Disordered" evidence="6">
    <location>
        <begin position="258"/>
        <end position="328"/>
    </location>
</feature>
<dbReference type="SUPFAM" id="SSF53383">
    <property type="entry name" value="PLP-dependent transferases"/>
    <property type="match status" value="2"/>
</dbReference>
<proteinExistence type="inferred from homology"/>
<dbReference type="InterPro" id="IPR051446">
    <property type="entry name" value="HTH_trans_reg/aminotransferase"/>
</dbReference>
<comment type="similarity">
    <text evidence="1">In the C-terminal section; belongs to the class-I pyridoxal-phosphate-dependent aminotransferase family.</text>
</comment>
<dbReference type="SMART" id="SM00345">
    <property type="entry name" value="HTH_GNTR"/>
    <property type="match status" value="1"/>
</dbReference>
<dbReference type="InterPro" id="IPR015422">
    <property type="entry name" value="PyrdxlP-dep_Trfase_small"/>
</dbReference>
<protein>
    <submittedName>
        <fullName evidence="8">Multiple substrate aminotransferase</fullName>
        <ecNumber evidence="8">2.6.1.39</ecNumber>
    </submittedName>
</protein>
<dbReference type="PANTHER" id="PTHR46577">
    <property type="entry name" value="HTH-TYPE TRANSCRIPTIONAL REGULATORY PROTEIN GABR"/>
    <property type="match status" value="1"/>
</dbReference>
<dbReference type="CDD" id="cd00609">
    <property type="entry name" value="AAT_like"/>
    <property type="match status" value="1"/>
</dbReference>
<comment type="caution">
    <text evidence="8">The sequence shown here is derived from an EMBL/GenBank/DDBJ whole genome shotgun (WGS) entry which is preliminary data.</text>
</comment>
<evidence type="ECO:0000313" key="8">
    <source>
        <dbReference type="EMBL" id="KFI49913.1"/>
    </source>
</evidence>
<dbReference type="Gene3D" id="3.40.640.10">
    <property type="entry name" value="Type I PLP-dependent aspartate aminotransferase-like (Major domain)"/>
    <property type="match status" value="2"/>
</dbReference>
<dbReference type="STRING" id="1437608.GCA_000771645_00883"/>
<keyword evidence="8" id="KW-0808">Transferase</keyword>
<feature type="compositionally biased region" description="Low complexity" evidence="6">
    <location>
        <begin position="293"/>
        <end position="307"/>
    </location>
</feature>